<accession>A0ABD5Z271</accession>
<protein>
    <submittedName>
        <fullName evidence="5">Pyridoxal-phosphate dependent enzyme</fullName>
    </submittedName>
</protein>
<dbReference type="Pfam" id="PF00291">
    <property type="entry name" value="PALP"/>
    <property type="match status" value="1"/>
</dbReference>
<gene>
    <name evidence="5" type="ORF">ACFQJ9_07625</name>
</gene>
<evidence type="ECO:0000259" key="4">
    <source>
        <dbReference type="Pfam" id="PF00291"/>
    </source>
</evidence>
<evidence type="ECO:0000256" key="2">
    <source>
        <dbReference type="ARBA" id="ARBA00022898"/>
    </source>
</evidence>
<organism evidence="5 6">
    <name type="scientific">Halospeciosus flavus</name>
    <dbReference type="NCBI Taxonomy" id="3032283"/>
    <lineage>
        <taxon>Archaea</taxon>
        <taxon>Methanobacteriati</taxon>
        <taxon>Methanobacteriota</taxon>
        <taxon>Stenosarchaea group</taxon>
        <taxon>Halobacteria</taxon>
        <taxon>Halobacteriales</taxon>
        <taxon>Halobacteriaceae</taxon>
        <taxon>Halospeciosus</taxon>
    </lineage>
</organism>
<dbReference type="Proteomes" id="UP001596447">
    <property type="component" value="Unassembled WGS sequence"/>
</dbReference>
<evidence type="ECO:0000256" key="1">
    <source>
        <dbReference type="ARBA" id="ARBA00001933"/>
    </source>
</evidence>
<evidence type="ECO:0000313" key="5">
    <source>
        <dbReference type="EMBL" id="MFC7199282.1"/>
    </source>
</evidence>
<comment type="cofactor">
    <cofactor evidence="1">
        <name>pyridoxal 5'-phosphate</name>
        <dbReference type="ChEBI" id="CHEBI:597326"/>
    </cofactor>
</comment>
<evidence type="ECO:0000256" key="3">
    <source>
        <dbReference type="ARBA" id="ARBA00023239"/>
    </source>
</evidence>
<dbReference type="GO" id="GO:0016829">
    <property type="term" value="F:lyase activity"/>
    <property type="evidence" value="ECO:0007669"/>
    <property type="project" value="UniProtKB-KW"/>
</dbReference>
<keyword evidence="2" id="KW-0663">Pyridoxal phosphate</keyword>
<dbReference type="PANTHER" id="PTHR48078:SF6">
    <property type="entry name" value="L-THREONINE DEHYDRATASE CATABOLIC TDCB"/>
    <property type="match status" value="1"/>
</dbReference>
<comment type="caution">
    <text evidence="5">The sequence shown here is derived from an EMBL/GenBank/DDBJ whole genome shotgun (WGS) entry which is preliminary data.</text>
</comment>
<dbReference type="PANTHER" id="PTHR48078">
    <property type="entry name" value="THREONINE DEHYDRATASE, MITOCHONDRIAL-RELATED"/>
    <property type="match status" value="1"/>
</dbReference>
<feature type="domain" description="Tryptophan synthase beta chain-like PALP" evidence="4">
    <location>
        <begin position="71"/>
        <end position="390"/>
    </location>
</feature>
<dbReference type="AlphaFoldDB" id="A0ABD5Z271"/>
<dbReference type="InterPro" id="IPR001926">
    <property type="entry name" value="TrpB-like_PALP"/>
</dbReference>
<keyword evidence="6" id="KW-1185">Reference proteome</keyword>
<dbReference type="RefSeq" id="WP_279529222.1">
    <property type="nucleotide sequence ID" value="NZ_CP122312.1"/>
</dbReference>
<sequence>MPLERVCYDCGSRTTTPVARCDCGEPLWLATDPSALSTFDWDAVTDAPGMWRYAPLLPVDGVPADDAGLLHAAGGTPLLRTPALDDFAGARVHVKVEGEHPTGSFKDRGSALGVAAVAAGHAGDVSAVGTVSHGNMAMSTAAFAAAADLPCLVLVPADVPEARLEVVAQFDPTVRRVAGDYGRLYERTLDVGPDHGVAFLNSDVPLRTAGQKTTTLEICEAFATGADTASSATASTPASAPDAIVFPVSSGGHASAAWKALRELRESGVLDAADVPSLYLVQAAACAPIAEAFEADAEDVTPVEEDETIAYSIANPDPPSGKRALAAARDTGGAVLAVDDDAIRTAQRELATEAGLSVEAASAVALAGLQELTTRGTVDASDDVAVVATGTGLKEATGATVEAPTVDLADVDDELAAFGDAK</sequence>
<dbReference type="SUPFAM" id="SSF53686">
    <property type="entry name" value="Tryptophan synthase beta subunit-like PLP-dependent enzymes"/>
    <property type="match status" value="1"/>
</dbReference>
<reference evidence="5 6" key="1">
    <citation type="journal article" date="2019" name="Int. J. Syst. Evol. Microbiol.">
        <title>The Global Catalogue of Microorganisms (GCM) 10K type strain sequencing project: providing services to taxonomists for standard genome sequencing and annotation.</title>
        <authorList>
            <consortium name="The Broad Institute Genomics Platform"/>
            <consortium name="The Broad Institute Genome Sequencing Center for Infectious Disease"/>
            <person name="Wu L."/>
            <person name="Ma J."/>
        </authorList>
    </citation>
    <scope>NUCLEOTIDE SEQUENCE [LARGE SCALE GENOMIC DNA]</scope>
    <source>
        <strain evidence="5 6">XZGYJ-43</strain>
    </source>
</reference>
<dbReference type="Gene3D" id="3.40.50.1100">
    <property type="match status" value="2"/>
</dbReference>
<evidence type="ECO:0000313" key="6">
    <source>
        <dbReference type="Proteomes" id="UP001596447"/>
    </source>
</evidence>
<dbReference type="EMBL" id="JBHTAR010000011">
    <property type="protein sequence ID" value="MFC7199282.1"/>
    <property type="molecule type" value="Genomic_DNA"/>
</dbReference>
<dbReference type="InterPro" id="IPR036052">
    <property type="entry name" value="TrpB-like_PALP_sf"/>
</dbReference>
<proteinExistence type="predicted"/>
<dbReference type="InterPro" id="IPR050147">
    <property type="entry name" value="Ser/Thr_Dehydratase"/>
</dbReference>
<name>A0ABD5Z271_9EURY</name>
<keyword evidence="3" id="KW-0456">Lyase</keyword>